<dbReference type="InterPro" id="IPR022385">
    <property type="entry name" value="Rhs_assc_core"/>
</dbReference>
<dbReference type="NCBIfam" id="TIGR03696">
    <property type="entry name" value="Rhs_assc_core"/>
    <property type="match status" value="1"/>
</dbReference>
<dbReference type="InterPro" id="IPR006530">
    <property type="entry name" value="YD"/>
</dbReference>
<dbReference type="InterPro" id="IPR056823">
    <property type="entry name" value="TEN-like_YD-shell"/>
</dbReference>
<evidence type="ECO:0000259" key="2">
    <source>
        <dbReference type="SMART" id="SM00635"/>
    </source>
</evidence>
<dbReference type="SMART" id="SM00635">
    <property type="entry name" value="BID_2"/>
    <property type="match status" value="1"/>
</dbReference>
<dbReference type="Pfam" id="PF20148">
    <property type="entry name" value="DUF6531"/>
    <property type="match status" value="1"/>
</dbReference>
<name>A0A964RSY3_9CLOT</name>
<reference evidence="3" key="1">
    <citation type="submission" date="2019-12" db="EMBL/GenBank/DDBJ databases">
        <title>Microbes associate with the intestines of laboratory mice.</title>
        <authorList>
            <person name="Navarre W."/>
            <person name="Wong E."/>
        </authorList>
    </citation>
    <scope>NUCLEOTIDE SEQUENCE</scope>
    <source>
        <strain evidence="3">NM79_F5</strain>
    </source>
</reference>
<dbReference type="InterPro" id="IPR008964">
    <property type="entry name" value="Invasin/intimin_cell_adhesion"/>
</dbReference>
<dbReference type="RefSeq" id="WP_160361690.1">
    <property type="nucleotide sequence ID" value="NZ_WSRQ01000111.1"/>
</dbReference>
<organism evidence="3 4">
    <name type="scientific">Clostridium chromiireducens</name>
    <dbReference type="NCBI Taxonomy" id="225345"/>
    <lineage>
        <taxon>Bacteria</taxon>
        <taxon>Bacillati</taxon>
        <taxon>Bacillota</taxon>
        <taxon>Clostridia</taxon>
        <taxon>Eubacteriales</taxon>
        <taxon>Clostridiaceae</taxon>
        <taxon>Clostridium</taxon>
    </lineage>
</organism>
<dbReference type="InterPro" id="IPR045351">
    <property type="entry name" value="DUF6531"/>
</dbReference>
<dbReference type="SUPFAM" id="SSF49373">
    <property type="entry name" value="Invasin/intimin cell-adhesion fragments"/>
    <property type="match status" value="1"/>
</dbReference>
<dbReference type="InterPro" id="IPR031325">
    <property type="entry name" value="RHS_repeat"/>
</dbReference>
<proteinExistence type="predicted"/>
<dbReference type="Gene3D" id="2.180.10.10">
    <property type="entry name" value="RHS repeat-associated core"/>
    <property type="match status" value="5"/>
</dbReference>
<dbReference type="PANTHER" id="PTHR32305:SF15">
    <property type="entry name" value="PROTEIN RHSA-RELATED"/>
    <property type="match status" value="1"/>
</dbReference>
<dbReference type="Gene3D" id="2.60.40.1080">
    <property type="match status" value="1"/>
</dbReference>
<accession>A0A964RSY3</accession>
<dbReference type="Proteomes" id="UP000656077">
    <property type="component" value="Unassembled WGS sequence"/>
</dbReference>
<sequence>MNVKNLKRKSTLLVLLLAIIFCGILGINTEVKADTATQTSEATSAATTVAVTGVILSKTTDTLTLGKVDTLVATILPANATNKNVTWSTSSEDTVKVDQNGVVTAVGLGTAMITVKTEDGGIMQWCTVTVGRDVIEAKLGESYIFTNNDMYNENVISGSFNGSTTGKINIAIYNKDGTESNAYMSSSPGQSVPAGGKAVLTVVSIDNNSSILELVYSNFTCTRSSSPAITTGSMKVGGTYVFTNNDSSGHTIYTKDFYAEGDINLAFYNADGTENSISSVYSFLNYIYIEAGGKVVITIESISGNDSNIEFGTCGNYISFQTDIKPALIKANIKEGESYVFTNNDINDHYLSYPRGSLDGLVDVAVYDKDGAEYFSKLLYRLSRLYAYDKMGKVMGNIEVPAGGKAVVTVDSVDNPDYAISLIGCNNNFTCRASGVPAMMRATLKRPDGNYSYVFTNNSEKYGTIIAIGNTNGSGGTNKVNATAYNKDGTVAYSDNSDLSMTYYNYYNPGDVWGGYGVPGGGKLVITTISSMENAWQRTIELGGCYNCFTVAVGSGLDSSKDIEKIDPQQSNSAKIADPVDASTGAHVIDGNVLKLKGARSLEFNMEYNSLLLNTGTMGIGWDHNFDSKLTFQGDGSINVEWSANRINSFTSSNGINYSTSDLSYRSDLLLKNSDNSYTLTRNDGTVYNFDSTGRLTSEKNRNGQALNMAYDDSGKLIKVVELISGVSLNILYNENGLIDNVSDGLNRKILFRYDSNNNLISCDDGNGNVINYSYNESGQVTKAVDNKGRKIFENTYDDKGRVITQDDGIDGNKLTTFSYDNTSEYGYIITKVTDRNGNASVFKHDKNYNLIEEKDNEGYVKSYTYDEHGNRLSYTDENGNITKYTYDNIGNLTSITDALGNVTKMTYDEKNNLISEENSEGKKATYSYDENNNLVTKTDMQGNTMKKVYDSNGELISYTDRDGATTKFTYYKGMLAEKSDSLGNKTHYEYDAAGRIIKSTNALGKATTFEYDSEDNIISVTDPLGNKVTSTYDILGNKLTETDANGNVTKYEYDENGNLITVIDPLGSKITYEYDGEGRPIKATDKNGNSTTYTYDSEGRKTSITDALGNTIKMNYDDAGNLIGTVDALGNTISIREYDPLNRVVSTTDAISNTKTIKYNSLGRVQRVTDAMGHNTSLTYDDLGRLISSTDSLGGTSNQTFDAEGSKTSVVDANGNKVIYSYDSEGRIISETSEEGKTIKYEYNPKGQISKMINGRGQEITYSYDDSGRMTGYADDLGGVKCIYDANGNVLSIKDSKGTISKEYDALNRVTKYTDANGNTIKYGYDDNGNIVSITYPNGKKVQYAYNGLNKLSTVTDWNNNVTSYDYDADGRLAKETKPDGSICTYEYDKSSQILEITDVDKSGSIINKYNYSYESNGNVKSEESYIKNSVIPADSKNMTYGKDNQIATYNGQNITFDADGNMTNGPLNGNMVNYNYDCRNRLVSVGNTQYEYDALNNRIAVIENGNRTNYVVNPNSQLSQVLMKKDADGKETYYVYGLGLISQEDEKDGYKVYHYDRRGSTTAIASNDGKVTDRLQYDAYGKLISHEGSTDISYQYVGRYGIVADKNGLSYMRARYYNPDIKRFVNKDIIKGSIDDSQSLNRFAYVQNNPINRIDPSGNLYVVDDVVKFGIGFVDGVATQYILDVGHNANKVKSWRDIPSMFVPKSSLKNYIAKGVGNGVNAVIVFNTGMITAGGAVGNAVEYAINNAGTDDWSYEELGISLGEGAFTSKFTNKIGLGELSEPKGINTGVNWTADKMMELELSGGYNFVVN</sequence>
<feature type="domain" description="BIG2" evidence="2">
    <location>
        <begin position="50"/>
        <end position="127"/>
    </location>
</feature>
<dbReference type="PANTHER" id="PTHR32305">
    <property type="match status" value="1"/>
</dbReference>
<evidence type="ECO:0000313" key="4">
    <source>
        <dbReference type="Proteomes" id="UP000656077"/>
    </source>
</evidence>
<dbReference type="NCBIfam" id="TIGR01643">
    <property type="entry name" value="YD_repeat_2x"/>
    <property type="match status" value="21"/>
</dbReference>
<evidence type="ECO:0000313" key="3">
    <source>
        <dbReference type="EMBL" id="MVX67271.1"/>
    </source>
</evidence>
<comment type="caution">
    <text evidence="3">The sequence shown here is derived from an EMBL/GenBank/DDBJ whole genome shotgun (WGS) entry which is preliminary data.</text>
</comment>
<dbReference type="InterPro" id="IPR003343">
    <property type="entry name" value="Big_2"/>
</dbReference>
<protein>
    <recommendedName>
        <fullName evidence="2">BIG2 domain-containing protein</fullName>
    </recommendedName>
</protein>
<dbReference type="Pfam" id="PF02368">
    <property type="entry name" value="Big_2"/>
    <property type="match status" value="1"/>
</dbReference>
<dbReference type="Pfam" id="PF25023">
    <property type="entry name" value="TEN_YD-shell"/>
    <property type="match status" value="4"/>
</dbReference>
<gene>
    <name evidence="3" type="ORF">GKZ28_26895</name>
</gene>
<dbReference type="Pfam" id="PF05593">
    <property type="entry name" value="RHS_repeat"/>
    <property type="match status" value="4"/>
</dbReference>
<keyword evidence="1" id="KW-0677">Repeat</keyword>
<dbReference type="SUPFAM" id="SSF63825">
    <property type="entry name" value="YWTD domain"/>
    <property type="match status" value="1"/>
</dbReference>
<dbReference type="EMBL" id="WSRQ01000111">
    <property type="protein sequence ID" value="MVX67271.1"/>
    <property type="molecule type" value="Genomic_DNA"/>
</dbReference>
<evidence type="ECO:0000256" key="1">
    <source>
        <dbReference type="ARBA" id="ARBA00022737"/>
    </source>
</evidence>
<dbReference type="InterPro" id="IPR050708">
    <property type="entry name" value="T6SS_VgrG/RHS"/>
</dbReference>